<reference evidence="2" key="1">
    <citation type="journal article" date="2013" name="Science">
        <title>Comparative analysis of bat genomes provides insight into the evolution of flight and immunity.</title>
        <authorList>
            <person name="Zhang G."/>
            <person name="Cowled C."/>
            <person name="Shi Z."/>
            <person name="Huang Z."/>
            <person name="Bishop-Lilly K.A."/>
            <person name="Fang X."/>
            <person name="Wynne J.W."/>
            <person name="Xiong Z."/>
            <person name="Baker M.L."/>
            <person name="Zhao W."/>
            <person name="Tachedjian M."/>
            <person name="Zhu Y."/>
            <person name="Zhou P."/>
            <person name="Jiang X."/>
            <person name="Ng J."/>
            <person name="Yang L."/>
            <person name="Wu L."/>
            <person name="Xiao J."/>
            <person name="Feng Y."/>
            <person name="Chen Y."/>
            <person name="Sun X."/>
            <person name="Zhang Y."/>
            <person name="Marsh G.A."/>
            <person name="Crameri G."/>
            <person name="Broder C.C."/>
            <person name="Frey K.G."/>
            <person name="Wang L.F."/>
            <person name="Wang J."/>
        </authorList>
    </citation>
    <scope>NUCLEOTIDE SEQUENCE [LARGE SCALE GENOMIC DNA]</scope>
</reference>
<accession>L5LF29</accession>
<dbReference type="Proteomes" id="UP000010556">
    <property type="component" value="Unassembled WGS sequence"/>
</dbReference>
<dbReference type="EMBL" id="KB112372">
    <property type="protein sequence ID" value="ELK24944.1"/>
    <property type="molecule type" value="Genomic_DNA"/>
</dbReference>
<organism evidence="1 2">
    <name type="scientific">Myotis davidii</name>
    <name type="common">David's myotis</name>
    <dbReference type="NCBI Taxonomy" id="225400"/>
    <lineage>
        <taxon>Eukaryota</taxon>
        <taxon>Metazoa</taxon>
        <taxon>Chordata</taxon>
        <taxon>Craniata</taxon>
        <taxon>Vertebrata</taxon>
        <taxon>Euteleostomi</taxon>
        <taxon>Mammalia</taxon>
        <taxon>Eutheria</taxon>
        <taxon>Laurasiatheria</taxon>
        <taxon>Chiroptera</taxon>
        <taxon>Yangochiroptera</taxon>
        <taxon>Vespertilionidae</taxon>
        <taxon>Myotis</taxon>
    </lineage>
</organism>
<evidence type="ECO:0000313" key="1">
    <source>
        <dbReference type="EMBL" id="ELK24944.1"/>
    </source>
</evidence>
<keyword evidence="2" id="KW-1185">Reference proteome</keyword>
<name>L5LF29_MYODS</name>
<proteinExistence type="predicted"/>
<dbReference type="AlphaFoldDB" id="L5LF29"/>
<evidence type="ECO:0000313" key="2">
    <source>
        <dbReference type="Proteomes" id="UP000010556"/>
    </source>
</evidence>
<gene>
    <name evidence="1" type="ORF">MDA_GLEAN10017050</name>
</gene>
<protein>
    <submittedName>
        <fullName evidence="1">Uncharacterized protein</fullName>
    </submittedName>
</protein>
<sequence length="130" mass="14102">MPLHPSRHGNRVCTGDLTKTLLEVPFLVSNLEPVSASTDTVTGSPPALTPHNRAKALSDLPWVTTNSREEPGGQEAFLFPKTTVQSLAPEATSYRTDGLAHKLTQLSGVPDFTYQRIPADTARGQFQSFL</sequence>